<dbReference type="EMBL" id="JAIWYP010000011">
    <property type="protein sequence ID" value="KAH3737219.1"/>
    <property type="molecule type" value="Genomic_DNA"/>
</dbReference>
<comment type="caution">
    <text evidence="1">The sequence shown here is derived from an EMBL/GenBank/DDBJ whole genome shotgun (WGS) entry which is preliminary data.</text>
</comment>
<proteinExistence type="predicted"/>
<protein>
    <submittedName>
        <fullName evidence="1">Uncharacterized protein</fullName>
    </submittedName>
</protein>
<reference evidence="1" key="2">
    <citation type="submission" date="2020-11" db="EMBL/GenBank/DDBJ databases">
        <authorList>
            <person name="McCartney M.A."/>
            <person name="Auch B."/>
            <person name="Kono T."/>
            <person name="Mallez S."/>
            <person name="Becker A."/>
            <person name="Gohl D.M."/>
            <person name="Silverstein K.A.T."/>
            <person name="Koren S."/>
            <person name="Bechman K.B."/>
            <person name="Herman A."/>
            <person name="Abrahante J.E."/>
            <person name="Garbe J."/>
        </authorList>
    </citation>
    <scope>NUCLEOTIDE SEQUENCE</scope>
    <source>
        <strain evidence="1">Duluth1</strain>
        <tissue evidence="1">Whole animal</tissue>
    </source>
</reference>
<name>A0A9D4D308_DREPO</name>
<dbReference type="Proteomes" id="UP000828390">
    <property type="component" value="Unassembled WGS sequence"/>
</dbReference>
<organism evidence="1 2">
    <name type="scientific">Dreissena polymorpha</name>
    <name type="common">Zebra mussel</name>
    <name type="synonym">Mytilus polymorpha</name>
    <dbReference type="NCBI Taxonomy" id="45954"/>
    <lineage>
        <taxon>Eukaryota</taxon>
        <taxon>Metazoa</taxon>
        <taxon>Spiralia</taxon>
        <taxon>Lophotrochozoa</taxon>
        <taxon>Mollusca</taxon>
        <taxon>Bivalvia</taxon>
        <taxon>Autobranchia</taxon>
        <taxon>Heteroconchia</taxon>
        <taxon>Euheterodonta</taxon>
        <taxon>Imparidentia</taxon>
        <taxon>Neoheterodontei</taxon>
        <taxon>Myida</taxon>
        <taxon>Dreissenoidea</taxon>
        <taxon>Dreissenidae</taxon>
        <taxon>Dreissena</taxon>
    </lineage>
</organism>
<dbReference type="AlphaFoldDB" id="A0A9D4D308"/>
<keyword evidence="2" id="KW-1185">Reference proteome</keyword>
<evidence type="ECO:0000313" key="2">
    <source>
        <dbReference type="Proteomes" id="UP000828390"/>
    </source>
</evidence>
<evidence type="ECO:0000313" key="1">
    <source>
        <dbReference type="EMBL" id="KAH3737219.1"/>
    </source>
</evidence>
<sequence>MGVRRLITTDLIVKAEVKASKVKNFSPEESKRTTPISLQNQLRKYLDNDWGASNYLWQVV</sequence>
<gene>
    <name evidence="1" type="ORF">DPMN_043801</name>
</gene>
<accession>A0A9D4D308</accession>
<reference evidence="1" key="1">
    <citation type="journal article" date="2019" name="bioRxiv">
        <title>The Genome of the Zebra Mussel, Dreissena polymorpha: A Resource for Invasive Species Research.</title>
        <authorList>
            <person name="McCartney M.A."/>
            <person name="Auch B."/>
            <person name="Kono T."/>
            <person name="Mallez S."/>
            <person name="Zhang Y."/>
            <person name="Obille A."/>
            <person name="Becker A."/>
            <person name="Abrahante J.E."/>
            <person name="Garbe J."/>
            <person name="Badalamenti J.P."/>
            <person name="Herman A."/>
            <person name="Mangelson H."/>
            <person name="Liachko I."/>
            <person name="Sullivan S."/>
            <person name="Sone E.D."/>
            <person name="Koren S."/>
            <person name="Silverstein K.A.T."/>
            <person name="Beckman K.B."/>
            <person name="Gohl D.M."/>
        </authorList>
    </citation>
    <scope>NUCLEOTIDE SEQUENCE</scope>
    <source>
        <strain evidence="1">Duluth1</strain>
        <tissue evidence="1">Whole animal</tissue>
    </source>
</reference>